<protein>
    <recommendedName>
        <fullName evidence="4">Integrase core domain containing protein</fullName>
    </recommendedName>
</protein>
<evidence type="ECO:0000256" key="1">
    <source>
        <dbReference type="SAM" id="MobiDB-lite"/>
    </source>
</evidence>
<organism evidence="2 3">
    <name type="scientific">Solanum tuberosum</name>
    <name type="common">Potato</name>
    <dbReference type="NCBI Taxonomy" id="4113"/>
    <lineage>
        <taxon>Eukaryota</taxon>
        <taxon>Viridiplantae</taxon>
        <taxon>Streptophyta</taxon>
        <taxon>Embryophyta</taxon>
        <taxon>Tracheophyta</taxon>
        <taxon>Spermatophyta</taxon>
        <taxon>Magnoliopsida</taxon>
        <taxon>eudicotyledons</taxon>
        <taxon>Gunneridae</taxon>
        <taxon>Pentapetalae</taxon>
        <taxon>asterids</taxon>
        <taxon>lamiids</taxon>
        <taxon>Solanales</taxon>
        <taxon>Solanaceae</taxon>
        <taxon>Solanoideae</taxon>
        <taxon>Solaneae</taxon>
        <taxon>Solanum</taxon>
    </lineage>
</organism>
<dbReference type="EnsemblPlants" id="PGSC0003DMT400097168">
    <property type="protein sequence ID" value="PGSC0003DMT400097168"/>
    <property type="gene ID" value="PGSC0003DMG400046739"/>
</dbReference>
<reference evidence="3" key="1">
    <citation type="journal article" date="2011" name="Nature">
        <title>Genome sequence and analysis of the tuber crop potato.</title>
        <authorList>
            <consortium name="The Potato Genome Sequencing Consortium"/>
        </authorList>
    </citation>
    <scope>NUCLEOTIDE SEQUENCE [LARGE SCALE GENOMIC DNA]</scope>
    <source>
        <strain evidence="3">cv. DM1-3 516 R44</strain>
    </source>
</reference>
<dbReference type="PaxDb" id="4113-PGSC0003DMT400097168"/>
<reference evidence="2" key="2">
    <citation type="submission" date="2015-06" db="UniProtKB">
        <authorList>
            <consortium name="EnsemblPlants"/>
        </authorList>
    </citation>
    <scope>IDENTIFICATION</scope>
    <source>
        <strain evidence="2">DM1-3 516 R44</strain>
    </source>
</reference>
<feature type="region of interest" description="Disordered" evidence="1">
    <location>
        <begin position="55"/>
        <end position="110"/>
    </location>
</feature>
<evidence type="ECO:0000313" key="2">
    <source>
        <dbReference type="EnsemblPlants" id="PGSC0003DMT400097168"/>
    </source>
</evidence>
<dbReference type="Proteomes" id="UP000011115">
    <property type="component" value="Unassembled WGS sequence"/>
</dbReference>
<evidence type="ECO:0000313" key="3">
    <source>
        <dbReference type="Proteomes" id="UP000011115"/>
    </source>
</evidence>
<dbReference type="AlphaFoldDB" id="M1E022"/>
<keyword evidence="3" id="KW-1185">Reference proteome</keyword>
<accession>M1E022</accession>
<dbReference type="HOGENOM" id="CLU_2175567_0_0_1"/>
<evidence type="ECO:0008006" key="4">
    <source>
        <dbReference type="Google" id="ProtNLM"/>
    </source>
</evidence>
<name>M1E022_SOLTU</name>
<sequence>MYVPPHELQKPKEYENIYMEDMLLRILNKVEGSDKLLKEMKEDVSTLNQTVTSHSMSIKQLETQKGIWIEEQSKDTNRQKGTKQTDEVEKSEPDDRQDHSASCRVALPSA</sequence>
<proteinExistence type="predicted"/>
<feature type="compositionally biased region" description="Basic and acidic residues" evidence="1">
    <location>
        <begin position="71"/>
        <end position="101"/>
    </location>
</feature>
<dbReference type="Gramene" id="PGSC0003DMT400097168">
    <property type="protein sequence ID" value="PGSC0003DMT400097168"/>
    <property type="gene ID" value="PGSC0003DMG400046739"/>
</dbReference>
<dbReference type="InParanoid" id="M1E022"/>